<reference evidence="2" key="1">
    <citation type="submission" date="2021-03" db="EMBL/GenBank/DDBJ databases">
        <title>Legionella lytica PCM 2298.</title>
        <authorList>
            <person name="Koper P."/>
        </authorList>
    </citation>
    <scope>NUCLEOTIDE SEQUENCE</scope>
    <source>
        <strain evidence="2">PCM 2298</strain>
    </source>
</reference>
<feature type="chain" id="PRO_5045071238" evidence="1">
    <location>
        <begin position="24"/>
        <end position="114"/>
    </location>
</feature>
<evidence type="ECO:0000313" key="2">
    <source>
        <dbReference type="EMBL" id="USQ13227.1"/>
    </source>
</evidence>
<proteinExistence type="predicted"/>
<dbReference type="EMBL" id="CP071527">
    <property type="protein sequence ID" value="USQ13227.1"/>
    <property type="molecule type" value="Genomic_DNA"/>
</dbReference>
<gene>
    <name evidence="2" type="ORF">J2N86_11080</name>
</gene>
<name>A0ABY4Y6I5_9GAMM</name>
<keyword evidence="1" id="KW-0732">Signal</keyword>
<feature type="signal peptide" evidence="1">
    <location>
        <begin position="1"/>
        <end position="23"/>
    </location>
</feature>
<organism evidence="2 3">
    <name type="scientific">Legionella lytica</name>
    <dbReference type="NCBI Taxonomy" id="96232"/>
    <lineage>
        <taxon>Bacteria</taxon>
        <taxon>Pseudomonadati</taxon>
        <taxon>Pseudomonadota</taxon>
        <taxon>Gammaproteobacteria</taxon>
        <taxon>Legionellales</taxon>
        <taxon>Legionellaceae</taxon>
        <taxon>Legionella</taxon>
    </lineage>
</organism>
<dbReference type="RefSeq" id="WP_252579529.1">
    <property type="nucleotide sequence ID" value="NZ_CP071527.1"/>
</dbReference>
<protein>
    <submittedName>
        <fullName evidence="2">Neurogenic locus notch</fullName>
    </submittedName>
</protein>
<dbReference type="Proteomes" id="UP001057474">
    <property type="component" value="Chromosome"/>
</dbReference>
<sequence length="114" mass="12047">MLSIKRLFLVGALSSLLVTPVFAKENPSACCGGMGGINYCDSSAGRMVCNNGFYSTCFCTQHAVMDLQLIRGCCLWKGGVVNSLTAPNGLVVCNDGSVSEECSLQTPTDRIAAW</sequence>
<evidence type="ECO:0000256" key="1">
    <source>
        <dbReference type="SAM" id="SignalP"/>
    </source>
</evidence>
<evidence type="ECO:0000313" key="3">
    <source>
        <dbReference type="Proteomes" id="UP001057474"/>
    </source>
</evidence>
<keyword evidence="3" id="KW-1185">Reference proteome</keyword>
<accession>A0ABY4Y6I5</accession>